<proteinExistence type="predicted"/>
<gene>
    <name evidence="3" type="ORF">M8C21_015057</name>
</gene>
<feature type="domain" description="Knl1 C-terminal RWD" evidence="2">
    <location>
        <begin position="759"/>
        <end position="909"/>
    </location>
</feature>
<dbReference type="InterPro" id="IPR040850">
    <property type="entry name" value="Knl1_RWD_C"/>
</dbReference>
<evidence type="ECO:0000313" key="3">
    <source>
        <dbReference type="EMBL" id="KAI7752311.1"/>
    </source>
</evidence>
<evidence type="ECO:0000259" key="2">
    <source>
        <dbReference type="Pfam" id="PF18210"/>
    </source>
</evidence>
<feature type="compositionally biased region" description="Polar residues" evidence="1">
    <location>
        <begin position="36"/>
        <end position="53"/>
    </location>
</feature>
<dbReference type="PANTHER" id="PTHR35707:SF1">
    <property type="entry name" value="SPC7 KINETOCHORE PROTEIN DOMAIN-CONTAINING PROTEIN"/>
    <property type="match status" value="1"/>
</dbReference>
<dbReference type="Proteomes" id="UP001206925">
    <property type="component" value="Unassembled WGS sequence"/>
</dbReference>
<accession>A0AAD5D1B1</accession>
<dbReference type="EMBL" id="JAMZMK010005706">
    <property type="protein sequence ID" value="KAI7752311.1"/>
    <property type="molecule type" value="Genomic_DNA"/>
</dbReference>
<keyword evidence="4" id="KW-1185">Reference proteome</keyword>
<sequence>MDSSAFSMHFQSLARSDSEDMKTSTRVHLSFEEKTPTPSSVPSDTRNYMQLTLVNKRDSDPDVSISNTSTGSPSNDMSLVGQYHDKYDYGKLLPVLDPLLAEEDQNDLQVVSHISVLKSPIKDGKQNENGSDVMDFSYNNDNKWQEFISHEDHEEVSDKRDEMTVADDGYKPLLTRQNEFGVLSNTSDTQASKPLTPNQSIRGALTVKTNHPVKDAFGISSGLELLATNQGTPSNYVNMPHQLNNVKEKENKSPSAGSITHLTNTPNYKLLNGVGLFKSPGTVTPLNNQTTLTRRASVSSLQKSISKLRILEASPFSAALNAKLEDSTSRSLVGLSKMTPLGNLSEKDGATTNMDDNKTITYEGCFADVASQVVPSSAGTCSGEHMQQNLLKAADTKSGHEDIENTNISPQTYNSSIKKLKKASTARFRISPYGDVKQPSQHDESLKFGSGHVVGLAIASDAMDSMGIKGRESSSPLNGAGSSLEEMLYDKKDVHNNSETNGDLSKDIQHDNSVLREYDISMGQINTSLVLNGKMDEKSCHKNLADQFGIRPCMLNNDNIDSFHAENIHSDVSSAERKRKAEHEAAEKIAKVKLCSDSDLELPSDCEMSSMGPNLEHLAKIHTRFFKETKLLSHSVDKMNLHAIDHMVDILGQLQRSKTYQLLSNDMQSKDKRAAEIRLILCKFVHEQAKLQLMHVKRERLMKNVQSLASGIQESETLKLNHSQQNSLDVQIINHQPLPDNSMDIQECQVDDDTVTSMRQAGKEIDNKISNLTKSFHTMCKMKGEPKNADTIAFANNYLMKKARSQIIRKDLQLWVLDDLKNSKDHHDVVLNYLDLLSQRLTVTAGLVPCSSISNILNQRNIEKNFKDIDASTAFGFVFDAGLLQKHVSATSLAQATQITTSLLGNLVDVMEEIQLARIELKNLIYARFHTSSEERLDLELYFFDTNSRQKATVTLNTSCLRRGIYPSETASCQIDSTYEKLSAEIAGAVQGLGVGFLRILRLCRCISQLVGLQGKN</sequence>
<evidence type="ECO:0000256" key="1">
    <source>
        <dbReference type="SAM" id="MobiDB-lite"/>
    </source>
</evidence>
<evidence type="ECO:0000313" key="4">
    <source>
        <dbReference type="Proteomes" id="UP001206925"/>
    </source>
</evidence>
<reference evidence="3" key="1">
    <citation type="submission" date="2022-06" db="EMBL/GenBank/DDBJ databases">
        <title>Uncovering the hologenomic basis of an extraordinary plant invasion.</title>
        <authorList>
            <person name="Bieker V.C."/>
            <person name="Martin M.D."/>
            <person name="Gilbert T."/>
            <person name="Hodgins K."/>
            <person name="Battlay P."/>
            <person name="Petersen B."/>
            <person name="Wilson J."/>
        </authorList>
    </citation>
    <scope>NUCLEOTIDE SEQUENCE</scope>
    <source>
        <strain evidence="3">AA19_3_7</strain>
        <tissue evidence="3">Leaf</tissue>
    </source>
</reference>
<feature type="region of interest" description="Disordered" evidence="1">
    <location>
        <begin position="1"/>
        <end position="78"/>
    </location>
</feature>
<comment type="caution">
    <text evidence="3">The sequence shown here is derived from an EMBL/GenBank/DDBJ whole genome shotgun (WGS) entry which is preliminary data.</text>
</comment>
<feature type="compositionally biased region" description="Polar residues" evidence="1">
    <location>
        <begin position="1"/>
        <end position="15"/>
    </location>
</feature>
<dbReference type="AlphaFoldDB" id="A0AAD5D1B1"/>
<feature type="compositionally biased region" description="Polar residues" evidence="1">
    <location>
        <begin position="64"/>
        <end position="77"/>
    </location>
</feature>
<organism evidence="3 4">
    <name type="scientific">Ambrosia artemisiifolia</name>
    <name type="common">Common ragweed</name>
    <dbReference type="NCBI Taxonomy" id="4212"/>
    <lineage>
        <taxon>Eukaryota</taxon>
        <taxon>Viridiplantae</taxon>
        <taxon>Streptophyta</taxon>
        <taxon>Embryophyta</taxon>
        <taxon>Tracheophyta</taxon>
        <taxon>Spermatophyta</taxon>
        <taxon>Magnoliopsida</taxon>
        <taxon>eudicotyledons</taxon>
        <taxon>Gunneridae</taxon>
        <taxon>Pentapetalae</taxon>
        <taxon>asterids</taxon>
        <taxon>campanulids</taxon>
        <taxon>Asterales</taxon>
        <taxon>Asteraceae</taxon>
        <taxon>Asteroideae</taxon>
        <taxon>Heliantheae alliance</taxon>
        <taxon>Heliantheae</taxon>
        <taxon>Ambrosia</taxon>
    </lineage>
</organism>
<name>A0AAD5D1B1_AMBAR</name>
<protein>
    <recommendedName>
        <fullName evidence="2">Knl1 C-terminal RWD domain-containing protein</fullName>
    </recommendedName>
</protein>
<dbReference type="PANTHER" id="PTHR35707">
    <property type="entry name" value="OS06G0608100 PROTEIN"/>
    <property type="match status" value="1"/>
</dbReference>
<feature type="compositionally biased region" description="Basic and acidic residues" evidence="1">
    <location>
        <begin position="16"/>
        <end position="35"/>
    </location>
</feature>
<dbReference type="Pfam" id="PF18210">
    <property type="entry name" value="Knl1_RWD_C"/>
    <property type="match status" value="1"/>
</dbReference>